<feature type="transmembrane region" description="Helical" evidence="10">
    <location>
        <begin position="296"/>
        <end position="321"/>
    </location>
</feature>
<accession>A0A0E3VLQ6</accession>
<evidence type="ECO:0000256" key="10">
    <source>
        <dbReference type="RuleBase" id="RU351113"/>
    </source>
</evidence>
<dbReference type="EMBL" id="LC002734">
    <property type="protein sequence ID" value="BAR43482.1"/>
    <property type="molecule type" value="mRNA"/>
</dbReference>
<dbReference type="OrthoDB" id="7334592at2759"/>
<dbReference type="PANTHER" id="PTHR21137:SF35">
    <property type="entry name" value="ODORANT RECEPTOR 19A-RELATED"/>
    <property type="match status" value="1"/>
</dbReference>
<evidence type="ECO:0000256" key="2">
    <source>
        <dbReference type="ARBA" id="ARBA00022475"/>
    </source>
</evidence>
<evidence type="ECO:0000256" key="9">
    <source>
        <dbReference type="ARBA" id="ARBA00023224"/>
    </source>
</evidence>
<comment type="similarity">
    <text evidence="10">Belongs to the insect chemoreceptor superfamily. Heteromeric odorant receptor channel (TC 1.A.69) family.</text>
</comment>
<feature type="transmembrane region" description="Helical" evidence="10">
    <location>
        <begin position="107"/>
        <end position="124"/>
    </location>
</feature>
<feature type="transmembrane region" description="Helical" evidence="10">
    <location>
        <begin position="327"/>
        <end position="349"/>
    </location>
</feature>
<protein>
    <recommendedName>
        <fullName evidence="10">Odorant receptor</fullName>
    </recommendedName>
</protein>
<evidence type="ECO:0000256" key="8">
    <source>
        <dbReference type="ARBA" id="ARBA00023170"/>
    </source>
</evidence>
<dbReference type="AlphaFoldDB" id="A0A0E3VLQ6"/>
<reference evidence="11" key="1">
    <citation type="submission" date="2014-09" db="EMBL/GenBank/DDBJ databases">
        <title>Identification of candidate odorant receptors in Asian corn borer Ostrinia furnacalis.</title>
        <authorList>
            <person name="Yang B."/>
            <person name="Ozaki K."/>
            <person name="Ishikawa Y."/>
            <person name="Matsuo T."/>
        </authorList>
    </citation>
    <scope>NUCLEOTIDE SEQUENCE</scope>
    <source>
        <tissue evidence="11">Antennae</tissue>
    </source>
</reference>
<dbReference type="GO" id="GO:0005549">
    <property type="term" value="F:odorant binding"/>
    <property type="evidence" value="ECO:0007669"/>
    <property type="project" value="InterPro"/>
</dbReference>
<organism evidence="11">
    <name type="scientific">Ostrinia furnacalis</name>
    <name type="common">Asian corn borer</name>
    <dbReference type="NCBI Taxonomy" id="93504"/>
    <lineage>
        <taxon>Eukaryota</taxon>
        <taxon>Metazoa</taxon>
        <taxon>Ecdysozoa</taxon>
        <taxon>Arthropoda</taxon>
        <taxon>Hexapoda</taxon>
        <taxon>Insecta</taxon>
        <taxon>Pterygota</taxon>
        <taxon>Neoptera</taxon>
        <taxon>Endopterygota</taxon>
        <taxon>Lepidoptera</taxon>
        <taxon>Glossata</taxon>
        <taxon>Ditrysia</taxon>
        <taxon>Pyraloidea</taxon>
        <taxon>Crambidae</taxon>
        <taxon>Pyraustinae</taxon>
        <taxon>Ostrinia</taxon>
    </lineage>
</organism>
<gene>
    <name evidence="11" type="primary">OR40</name>
</gene>
<evidence type="ECO:0000256" key="5">
    <source>
        <dbReference type="ARBA" id="ARBA00022725"/>
    </source>
</evidence>
<evidence type="ECO:0000256" key="1">
    <source>
        <dbReference type="ARBA" id="ARBA00004651"/>
    </source>
</evidence>
<keyword evidence="5 10" id="KW-0552">Olfaction</keyword>
<evidence type="ECO:0000256" key="4">
    <source>
        <dbReference type="ARBA" id="ARBA00022692"/>
    </source>
</evidence>
<evidence type="ECO:0000256" key="7">
    <source>
        <dbReference type="ARBA" id="ARBA00023136"/>
    </source>
</evidence>
<dbReference type="InterPro" id="IPR004117">
    <property type="entry name" value="7tm6_olfct_rcpt"/>
</dbReference>
<evidence type="ECO:0000313" key="11">
    <source>
        <dbReference type="EMBL" id="BAR43482.1"/>
    </source>
</evidence>
<name>A0A0E3VLQ6_OSTFU</name>
<sequence>MHCLLQMLNENIVRVIFIKVNSTYYPLSVKIPKTMNNYDILKNHCKKIFFSGSGDVWYEEGTIGDDKSWYYRLYSWSLFSMYMFMTILEIMAAMFGDFPEEEMRDSVSLAVSHAIVMLKIYFLYSNKNLLKTMNQNMVRICEAHEEPSLMAHKHRIVKITLRVYFGIVYGSTFCYVIEGIRKLFDGSHFVTVVTYYPSYEDDSFWANGFRIFNTIVLLMLMMTMIVSVDSLTITYLIMFKYKFITLRHYFKTCSQDFFKLNDVDPRLAADKLTDGIVEGIVMHNELLRMVKDFDQAFGTVMALQLFLSSGTAVSLLLQIALADQLTLVASLKMIFFVTALVFILGLLLCNAGEITYQASLLPNALFYCGWHACVWQPPRRSVRRLVLLACAQAQQPLVIKAFKMFELSYGTYLQVLKGTYSLFTLFYGQNQ</sequence>
<dbReference type="GO" id="GO:0007165">
    <property type="term" value="P:signal transduction"/>
    <property type="evidence" value="ECO:0007669"/>
    <property type="project" value="UniProtKB-KW"/>
</dbReference>
<comment type="caution">
    <text evidence="10">Lacks conserved residue(s) required for the propagation of feature annotation.</text>
</comment>
<comment type="subcellular location">
    <subcellularLocation>
        <location evidence="1 10">Cell membrane</location>
        <topology evidence="1 10">Multi-pass membrane protein</topology>
    </subcellularLocation>
</comment>
<evidence type="ECO:0000256" key="6">
    <source>
        <dbReference type="ARBA" id="ARBA00022989"/>
    </source>
</evidence>
<dbReference type="GO" id="GO:0004984">
    <property type="term" value="F:olfactory receptor activity"/>
    <property type="evidence" value="ECO:0007669"/>
    <property type="project" value="InterPro"/>
</dbReference>
<keyword evidence="4 10" id="KW-0812">Transmembrane</keyword>
<dbReference type="GO" id="GO:0005886">
    <property type="term" value="C:plasma membrane"/>
    <property type="evidence" value="ECO:0007669"/>
    <property type="project" value="UniProtKB-SubCell"/>
</dbReference>
<keyword evidence="2" id="KW-1003">Cell membrane</keyword>
<feature type="transmembrane region" description="Helical" evidence="10">
    <location>
        <begin position="73"/>
        <end position="95"/>
    </location>
</feature>
<evidence type="ECO:0000256" key="3">
    <source>
        <dbReference type="ARBA" id="ARBA00022606"/>
    </source>
</evidence>
<keyword evidence="9 10" id="KW-0807">Transducer</keyword>
<feature type="transmembrane region" description="Helical" evidence="10">
    <location>
        <begin position="211"/>
        <end position="237"/>
    </location>
</feature>
<dbReference type="PANTHER" id="PTHR21137">
    <property type="entry name" value="ODORANT RECEPTOR"/>
    <property type="match status" value="1"/>
</dbReference>
<feature type="transmembrane region" description="Helical" evidence="10">
    <location>
        <begin position="159"/>
        <end position="180"/>
    </location>
</feature>
<keyword evidence="8 10" id="KW-0675">Receptor</keyword>
<keyword evidence="6 10" id="KW-1133">Transmembrane helix</keyword>
<keyword evidence="7 10" id="KW-0472">Membrane</keyword>
<dbReference type="Pfam" id="PF02949">
    <property type="entry name" value="7tm_6"/>
    <property type="match status" value="1"/>
</dbReference>
<keyword evidence="3 10" id="KW-0716">Sensory transduction</keyword>
<proteinExistence type="evidence at transcript level"/>